<dbReference type="AlphaFoldDB" id="X1S9X3"/>
<proteinExistence type="predicted"/>
<evidence type="ECO:0000313" key="1">
    <source>
        <dbReference type="EMBL" id="GAI64554.1"/>
    </source>
</evidence>
<name>X1S9X3_9ZZZZ</name>
<protein>
    <recommendedName>
        <fullName evidence="2">L-2-amino-thiazoline-4-carboxylic acid hydrolase</fullName>
    </recommendedName>
</protein>
<comment type="caution">
    <text evidence="1">The sequence shown here is derived from an EMBL/GenBank/DDBJ whole genome shotgun (WGS) entry which is preliminary data.</text>
</comment>
<organism evidence="1">
    <name type="scientific">marine sediment metagenome</name>
    <dbReference type="NCBI Taxonomy" id="412755"/>
    <lineage>
        <taxon>unclassified sequences</taxon>
        <taxon>metagenomes</taxon>
        <taxon>ecological metagenomes</taxon>
    </lineage>
</organism>
<accession>X1S9X3</accession>
<dbReference type="Pfam" id="PF19620">
    <property type="entry name" value="DUF6125"/>
    <property type="match status" value="1"/>
</dbReference>
<dbReference type="EMBL" id="BARW01000441">
    <property type="protein sequence ID" value="GAI64554.1"/>
    <property type="molecule type" value="Genomic_DNA"/>
</dbReference>
<reference evidence="1" key="1">
    <citation type="journal article" date="2014" name="Front. Microbiol.">
        <title>High frequency of phylogenetically diverse reductive dehalogenase-homologous genes in deep subseafloor sedimentary metagenomes.</title>
        <authorList>
            <person name="Kawai M."/>
            <person name="Futagami T."/>
            <person name="Toyoda A."/>
            <person name="Takaki Y."/>
            <person name="Nishi S."/>
            <person name="Hori S."/>
            <person name="Arai W."/>
            <person name="Tsubouchi T."/>
            <person name="Morono Y."/>
            <person name="Uchiyama I."/>
            <person name="Ito T."/>
            <person name="Fujiyama A."/>
            <person name="Inagaki F."/>
            <person name="Takami H."/>
        </authorList>
    </citation>
    <scope>NUCLEOTIDE SEQUENCE</scope>
    <source>
        <strain evidence="1">Expedition CK06-06</strain>
    </source>
</reference>
<sequence length="202" mass="24299">MRNLSLEDKLFFFERSFFTLDGLWMVEAEEEMNWKTALKIDLAVWKKLLKIIIRRLKKYLKIETNNLNDLIEILTFRWSIEGWDYELKQNECDKAEIIIKKCPYKAVMDRNPERQDKIFLICKDMCIPFYKSIIRDFNTEINVKRTMYMGLGDNFCNFNFHLDKSLLSKEEKSGFIKQMRRISKKINCFILKEILERSTGCG</sequence>
<gene>
    <name evidence="1" type="ORF">S12H4_01974</name>
</gene>
<evidence type="ECO:0008006" key="2">
    <source>
        <dbReference type="Google" id="ProtNLM"/>
    </source>
</evidence>